<feature type="compositionally biased region" description="Basic and acidic residues" evidence="1">
    <location>
        <begin position="140"/>
        <end position="154"/>
    </location>
</feature>
<evidence type="ECO:0000313" key="2">
    <source>
        <dbReference type="EMBL" id="KAF5853374.1"/>
    </source>
</evidence>
<feature type="compositionally biased region" description="Basic and acidic residues" evidence="1">
    <location>
        <begin position="594"/>
        <end position="606"/>
    </location>
</feature>
<comment type="caution">
    <text evidence="2">The sequence shown here is derived from an EMBL/GenBank/DDBJ whole genome shotgun (WGS) entry which is preliminary data.</text>
</comment>
<dbReference type="AlphaFoldDB" id="A0A8H5ZQT6"/>
<dbReference type="EMBL" id="WNKQ01000002">
    <property type="protein sequence ID" value="KAF5853374.1"/>
    <property type="molecule type" value="Genomic_DNA"/>
</dbReference>
<sequence length="759" mass="83632">MQRSPSNSTRPDSVLQDLTTPEDSMGGPYRTPSPAQEVYMISNNTNSPESMYYSYTTEPEQLPEYHYGIETQDCFVAEDQVDEPKTPTKSRTTVSWHGLLSPQTSGFMGDGSKTDTVHLDVEMSDAGTAGAPNGFSVGETSDRDIPGRENKNDGDVEMVERDAALAREFEEASSPTPMRRSARLRRPRPSLFDIKPSTPATPTPRATRKRPVDDEPPAQPEFSIVACSSDPIPLEGLPTVHSLSWQLQYPPGGSTHPSYPYPVLDPRLIFHQPFVPVVDGLPDITRVPKLTLPMNWKHVSWSGLLPIVFDPYRQAFKLTPIGPLPLTCEELRQAGLHKYVPGGELHPEYGLLPDMLKLSDGSDAEVFDFDGVDWTLPWEGQLNFHAPAISGPASSNRTDSLIRSGTFNVFSLEISHPWREARDCPDMIIDLADGWRWLASKETDPTADFTLTPGKTRRGTGALRSNRKLKSPIPELMMLALEAEPSTSPLSTELNPILQNQDHYPTSPTVNLFCPFKSVATPVNVDITLLGDTEFTIMELLSYFPQHYYWGHAADRLARAGIPASFVCKVLSMTRALDGDTVPKSGTINSAAKNARERDVVKRGATDETETEEGDGDTLVPVPVSSTKPDSTEVVASYTAEGWTYDVWGKIDYPLLALAHGLQLLPSGVDAGPLTKAILWCRENERHRILLSEVPGLLKEVGIESLIEPGEAGCPDKDVTGRHADALKRERLRLSRMAKAEKICMEGGAEGRGKRKRVE</sequence>
<feature type="compositionally biased region" description="Acidic residues" evidence="1">
    <location>
        <begin position="607"/>
        <end position="616"/>
    </location>
</feature>
<feature type="region of interest" description="Disordered" evidence="1">
    <location>
        <begin position="126"/>
        <end position="154"/>
    </location>
</feature>
<feature type="compositionally biased region" description="Polar residues" evidence="1">
    <location>
        <begin position="1"/>
        <end position="22"/>
    </location>
</feature>
<gene>
    <name evidence="2" type="ORF">GGP41_001965</name>
</gene>
<evidence type="ECO:0000313" key="3">
    <source>
        <dbReference type="Proteomes" id="UP000624244"/>
    </source>
</evidence>
<proteinExistence type="predicted"/>
<accession>A0A8H5ZQT6</accession>
<feature type="region of interest" description="Disordered" evidence="1">
    <location>
        <begin position="1"/>
        <end position="35"/>
    </location>
</feature>
<feature type="region of interest" description="Disordered" evidence="1">
    <location>
        <begin position="167"/>
        <end position="218"/>
    </location>
</feature>
<dbReference type="Proteomes" id="UP000624244">
    <property type="component" value="Unassembled WGS sequence"/>
</dbReference>
<protein>
    <submittedName>
        <fullName evidence="2">Uncharacterized protein</fullName>
    </submittedName>
</protein>
<dbReference type="OMA" id="WQLQYPP"/>
<reference evidence="2" key="1">
    <citation type="submission" date="2019-11" db="EMBL/GenBank/DDBJ databases">
        <title>Bipolaris sorokiniana Genome sequencing.</title>
        <authorList>
            <person name="Wang H."/>
        </authorList>
    </citation>
    <scope>NUCLEOTIDE SEQUENCE</scope>
</reference>
<organism evidence="2 3">
    <name type="scientific">Cochliobolus sativus</name>
    <name type="common">Common root rot and spot blotch fungus</name>
    <name type="synonym">Bipolaris sorokiniana</name>
    <dbReference type="NCBI Taxonomy" id="45130"/>
    <lineage>
        <taxon>Eukaryota</taxon>
        <taxon>Fungi</taxon>
        <taxon>Dikarya</taxon>
        <taxon>Ascomycota</taxon>
        <taxon>Pezizomycotina</taxon>
        <taxon>Dothideomycetes</taxon>
        <taxon>Pleosporomycetidae</taxon>
        <taxon>Pleosporales</taxon>
        <taxon>Pleosporineae</taxon>
        <taxon>Pleosporaceae</taxon>
        <taxon>Bipolaris</taxon>
    </lineage>
</organism>
<evidence type="ECO:0000256" key="1">
    <source>
        <dbReference type="SAM" id="MobiDB-lite"/>
    </source>
</evidence>
<name>A0A8H5ZQT6_COCSA</name>
<feature type="region of interest" description="Disordered" evidence="1">
    <location>
        <begin position="586"/>
        <end position="618"/>
    </location>
</feature>
<feature type="compositionally biased region" description="Low complexity" evidence="1">
    <location>
        <begin position="189"/>
        <end position="205"/>
    </location>
</feature>